<comment type="caution">
    <text evidence="3">The sequence shown here is derived from an EMBL/GenBank/DDBJ whole genome shotgun (WGS) entry which is preliminary data.</text>
</comment>
<dbReference type="EMBL" id="CACTIH010005534">
    <property type="protein sequence ID" value="CAA2996801.1"/>
    <property type="molecule type" value="Genomic_DNA"/>
</dbReference>
<dbReference type="PROSITE" id="PS51257">
    <property type="entry name" value="PROKAR_LIPOPROTEIN"/>
    <property type="match status" value="1"/>
</dbReference>
<evidence type="ECO:0000313" key="3">
    <source>
        <dbReference type="EMBL" id="CAA2996801.1"/>
    </source>
</evidence>
<sequence>MGTERVLSIPGPVVVLLLSIGCLHVHVMLRPIEAEHGQPYISTLVPFKTVMCPSWTTLPRTLLLRSSMQSLRAVGVMSKTRPGHPRRRSPAEKASTTMRSSDPPRVRKTVGNQEVMTLETATVKTPRKEKTIVERVTMSILAEGR</sequence>
<reference evidence="3 4" key="1">
    <citation type="submission" date="2019-12" db="EMBL/GenBank/DDBJ databases">
        <authorList>
            <person name="Alioto T."/>
            <person name="Alioto T."/>
            <person name="Gomez Garrido J."/>
        </authorList>
    </citation>
    <scope>NUCLEOTIDE SEQUENCE [LARGE SCALE GENOMIC DNA]</scope>
</reference>
<evidence type="ECO:0000313" key="4">
    <source>
        <dbReference type="Proteomes" id="UP000594638"/>
    </source>
</evidence>
<name>A0A8S0SW07_OLEEU</name>
<keyword evidence="2" id="KW-0472">Membrane</keyword>
<protein>
    <submittedName>
        <fullName evidence="3">Uncharacterized protein</fullName>
    </submittedName>
</protein>
<evidence type="ECO:0000256" key="1">
    <source>
        <dbReference type="SAM" id="MobiDB-lite"/>
    </source>
</evidence>
<feature type="transmembrane region" description="Helical" evidence="2">
    <location>
        <begin position="6"/>
        <end position="29"/>
    </location>
</feature>
<keyword evidence="2" id="KW-1133">Transmembrane helix</keyword>
<keyword evidence="4" id="KW-1185">Reference proteome</keyword>
<accession>A0A8S0SW07</accession>
<gene>
    <name evidence="3" type="ORF">OLEA9_A011227</name>
</gene>
<proteinExistence type="predicted"/>
<keyword evidence="2" id="KW-0812">Transmembrane</keyword>
<feature type="region of interest" description="Disordered" evidence="1">
    <location>
        <begin position="74"/>
        <end position="107"/>
    </location>
</feature>
<evidence type="ECO:0000256" key="2">
    <source>
        <dbReference type="SAM" id="Phobius"/>
    </source>
</evidence>
<organism evidence="3 4">
    <name type="scientific">Olea europaea subsp. europaea</name>
    <dbReference type="NCBI Taxonomy" id="158383"/>
    <lineage>
        <taxon>Eukaryota</taxon>
        <taxon>Viridiplantae</taxon>
        <taxon>Streptophyta</taxon>
        <taxon>Embryophyta</taxon>
        <taxon>Tracheophyta</taxon>
        <taxon>Spermatophyta</taxon>
        <taxon>Magnoliopsida</taxon>
        <taxon>eudicotyledons</taxon>
        <taxon>Gunneridae</taxon>
        <taxon>Pentapetalae</taxon>
        <taxon>asterids</taxon>
        <taxon>lamiids</taxon>
        <taxon>Lamiales</taxon>
        <taxon>Oleaceae</taxon>
        <taxon>Oleeae</taxon>
        <taxon>Olea</taxon>
    </lineage>
</organism>
<dbReference type="AlphaFoldDB" id="A0A8S0SW07"/>
<dbReference type="Proteomes" id="UP000594638">
    <property type="component" value="Unassembled WGS sequence"/>
</dbReference>
<dbReference type="Gramene" id="OE9A011227T1">
    <property type="protein sequence ID" value="OE9A011227C1"/>
    <property type="gene ID" value="OE9A011227"/>
</dbReference>